<dbReference type="Proteomes" id="UP001500227">
    <property type="component" value="Unassembled WGS sequence"/>
</dbReference>
<gene>
    <name evidence="2" type="ORF">GCM10023337_12890</name>
</gene>
<evidence type="ECO:0000256" key="1">
    <source>
        <dbReference type="SAM" id="MobiDB-lite"/>
    </source>
</evidence>
<evidence type="ECO:0000313" key="3">
    <source>
        <dbReference type="Proteomes" id="UP001500227"/>
    </source>
</evidence>
<feature type="region of interest" description="Disordered" evidence="1">
    <location>
        <begin position="1"/>
        <end position="21"/>
    </location>
</feature>
<dbReference type="EMBL" id="BAABKD010000009">
    <property type="protein sequence ID" value="GAA5089657.1"/>
    <property type="molecule type" value="Genomic_DNA"/>
</dbReference>
<name>A0ABP9M2F0_9BURK</name>
<reference evidence="3" key="1">
    <citation type="journal article" date="2019" name="Int. J. Syst. Evol. Microbiol.">
        <title>The Global Catalogue of Microorganisms (GCM) 10K type strain sequencing project: providing services to taxonomists for standard genome sequencing and annotation.</title>
        <authorList>
            <consortium name="The Broad Institute Genomics Platform"/>
            <consortium name="The Broad Institute Genome Sequencing Center for Infectious Disease"/>
            <person name="Wu L."/>
            <person name="Ma J."/>
        </authorList>
    </citation>
    <scope>NUCLEOTIDE SEQUENCE [LARGE SCALE GENOMIC DNA]</scope>
    <source>
        <strain evidence="3">JCM 18423</strain>
    </source>
</reference>
<protein>
    <submittedName>
        <fullName evidence="2">Uncharacterized protein</fullName>
    </submittedName>
</protein>
<organism evidence="2 3">
    <name type="scientific">Paenalcaligenes hermetiae</name>
    <dbReference type="NCBI Taxonomy" id="1157987"/>
    <lineage>
        <taxon>Bacteria</taxon>
        <taxon>Pseudomonadati</taxon>
        <taxon>Pseudomonadota</taxon>
        <taxon>Betaproteobacteria</taxon>
        <taxon>Burkholderiales</taxon>
        <taxon>Alcaligenaceae</taxon>
        <taxon>Paenalcaligenes</taxon>
    </lineage>
</organism>
<keyword evidence="3" id="KW-1185">Reference proteome</keyword>
<comment type="caution">
    <text evidence="2">The sequence shown here is derived from an EMBL/GenBank/DDBJ whole genome shotgun (WGS) entry which is preliminary data.</text>
</comment>
<proteinExistence type="predicted"/>
<sequence>MLRALKNPLSCQQNNGDHLPHVPVEYNGRGITIYIVLGDKHILKYLSSNMDNAFAEETASRS</sequence>
<accession>A0ABP9M2F0</accession>
<evidence type="ECO:0000313" key="2">
    <source>
        <dbReference type="EMBL" id="GAA5089657.1"/>
    </source>
</evidence>